<dbReference type="SUPFAM" id="SSF56784">
    <property type="entry name" value="HAD-like"/>
    <property type="match status" value="1"/>
</dbReference>
<dbReference type="Gene3D" id="3.40.50.1000">
    <property type="entry name" value="HAD superfamily/HAD-like"/>
    <property type="match status" value="1"/>
</dbReference>
<dbReference type="InterPro" id="IPR023214">
    <property type="entry name" value="HAD_sf"/>
</dbReference>
<dbReference type="EMBL" id="JALLPJ020001385">
    <property type="protein sequence ID" value="KAL3766473.1"/>
    <property type="molecule type" value="Genomic_DNA"/>
</dbReference>
<evidence type="ECO:0000256" key="3">
    <source>
        <dbReference type="ARBA" id="ARBA00022723"/>
    </source>
</evidence>
<dbReference type="InterPro" id="IPR004274">
    <property type="entry name" value="FCP1_dom"/>
</dbReference>
<dbReference type="InterPro" id="IPR050365">
    <property type="entry name" value="TIM50"/>
</dbReference>
<evidence type="ECO:0000256" key="7">
    <source>
        <dbReference type="ARBA" id="ARBA00047761"/>
    </source>
</evidence>
<sequence>MTAQVHANDPFSLDPVLQNNAMLKSSTTNDNGTNNGKQGSVVGFRNRVKRTAGSGKRVPPSLDVAAVEAEHEALHKNGTPGTAQTRGPMTPPGVRGHADLRSPGVKLSPANGTGQHQGFAQSNDPEADNAVIPDFITQTDRHGRATTPRSAEGVQTARQMHPSGPKPNLHVENGTLVEDHRETEVGGGMDCQTEVDACDSLLDSLRMMCCCLLPEDEHAVTAGDTKDAQNLSSPVGYSTRGHDAPLLLAEDSALNNKDKPDKVKLLPDLHRDDHGKKCLVLDLDETLVHSSFRAVPGADFVIPVQIEDVVHFVYVAKRPGVDEFLTEMAKHYEIVIYTASLNKYADPLLDLLDPNRVIRTRLFRESCVFYEGNYVKDMSLINRDLSQAIIIDNSPSSYLFHPENAIDCSSFIDDPSDRELDQIGKFLIGIKDVDDVRGTVNLWRHWPNVDLSKSHKRINGPR</sequence>
<feature type="compositionally biased region" description="Polar residues" evidence="9">
    <location>
        <begin position="110"/>
        <end position="124"/>
    </location>
</feature>
<evidence type="ECO:0000256" key="1">
    <source>
        <dbReference type="ARBA" id="ARBA00001946"/>
    </source>
</evidence>
<dbReference type="PROSITE" id="PS50969">
    <property type="entry name" value="FCP1"/>
    <property type="match status" value="1"/>
</dbReference>
<feature type="domain" description="FCP1 homology" evidence="10">
    <location>
        <begin position="272"/>
        <end position="430"/>
    </location>
</feature>
<evidence type="ECO:0000256" key="2">
    <source>
        <dbReference type="ARBA" id="ARBA00013081"/>
    </source>
</evidence>
<evidence type="ECO:0000256" key="6">
    <source>
        <dbReference type="ARBA" id="ARBA00022912"/>
    </source>
</evidence>
<dbReference type="FunFam" id="3.40.50.1000:FF:000192">
    <property type="entry name" value="CTD small phosphatase-like protein"/>
    <property type="match status" value="1"/>
</dbReference>
<keyword evidence="12" id="KW-1185">Reference proteome</keyword>
<keyword evidence="6" id="KW-0904">Protein phosphatase</keyword>
<protein>
    <recommendedName>
        <fullName evidence="2">protein-serine/threonine phosphatase</fullName>
        <ecNumber evidence="2">3.1.3.16</ecNumber>
    </recommendedName>
</protein>
<dbReference type="SMART" id="SM00577">
    <property type="entry name" value="CPDc"/>
    <property type="match status" value="1"/>
</dbReference>
<dbReference type="InterPro" id="IPR036412">
    <property type="entry name" value="HAD-like_sf"/>
</dbReference>
<dbReference type="AlphaFoldDB" id="A0ABD3MRC5"/>
<name>A0ABD3MRC5_9STRA</name>
<proteinExistence type="predicted"/>
<evidence type="ECO:0000313" key="12">
    <source>
        <dbReference type="Proteomes" id="UP001530400"/>
    </source>
</evidence>
<feature type="region of interest" description="Disordered" evidence="9">
    <location>
        <begin position="23"/>
        <end position="45"/>
    </location>
</feature>
<evidence type="ECO:0000313" key="11">
    <source>
        <dbReference type="EMBL" id="KAL3766473.1"/>
    </source>
</evidence>
<dbReference type="EC" id="3.1.3.16" evidence="2"/>
<gene>
    <name evidence="11" type="ORF">ACHAWO_004648</name>
</gene>
<evidence type="ECO:0000256" key="9">
    <source>
        <dbReference type="SAM" id="MobiDB-lite"/>
    </source>
</evidence>
<accession>A0ABD3MRC5</accession>
<dbReference type="Pfam" id="PF03031">
    <property type="entry name" value="NIF"/>
    <property type="match status" value="1"/>
</dbReference>
<dbReference type="GO" id="GO:0004722">
    <property type="term" value="F:protein serine/threonine phosphatase activity"/>
    <property type="evidence" value="ECO:0007669"/>
    <property type="project" value="UniProtKB-EC"/>
</dbReference>
<evidence type="ECO:0000256" key="5">
    <source>
        <dbReference type="ARBA" id="ARBA00022842"/>
    </source>
</evidence>
<keyword evidence="4" id="KW-0378">Hydrolase</keyword>
<dbReference type="NCBIfam" id="TIGR02251">
    <property type="entry name" value="HIF-SF_euk"/>
    <property type="match status" value="1"/>
</dbReference>
<dbReference type="PANTHER" id="PTHR12210">
    <property type="entry name" value="DULLARD PROTEIN PHOSPHATASE"/>
    <property type="match status" value="1"/>
</dbReference>
<feature type="compositionally biased region" description="Low complexity" evidence="9">
    <location>
        <begin position="27"/>
        <end position="36"/>
    </location>
</feature>
<feature type="region of interest" description="Disordered" evidence="9">
    <location>
        <begin position="73"/>
        <end position="170"/>
    </location>
</feature>
<comment type="catalytic activity">
    <reaction evidence="8">
        <text>O-phospho-L-threonyl-[protein] + H2O = L-threonyl-[protein] + phosphate</text>
        <dbReference type="Rhea" id="RHEA:47004"/>
        <dbReference type="Rhea" id="RHEA-COMP:11060"/>
        <dbReference type="Rhea" id="RHEA-COMP:11605"/>
        <dbReference type="ChEBI" id="CHEBI:15377"/>
        <dbReference type="ChEBI" id="CHEBI:30013"/>
        <dbReference type="ChEBI" id="CHEBI:43474"/>
        <dbReference type="ChEBI" id="CHEBI:61977"/>
        <dbReference type="EC" id="3.1.3.16"/>
    </reaction>
</comment>
<dbReference type="CDD" id="cd07521">
    <property type="entry name" value="HAD_FCP1-like"/>
    <property type="match status" value="1"/>
</dbReference>
<organism evidence="11 12">
    <name type="scientific">Cyclotella atomus</name>
    <dbReference type="NCBI Taxonomy" id="382360"/>
    <lineage>
        <taxon>Eukaryota</taxon>
        <taxon>Sar</taxon>
        <taxon>Stramenopiles</taxon>
        <taxon>Ochrophyta</taxon>
        <taxon>Bacillariophyta</taxon>
        <taxon>Coscinodiscophyceae</taxon>
        <taxon>Thalassiosirophycidae</taxon>
        <taxon>Stephanodiscales</taxon>
        <taxon>Stephanodiscaceae</taxon>
        <taxon>Cyclotella</taxon>
    </lineage>
</organism>
<evidence type="ECO:0000259" key="10">
    <source>
        <dbReference type="PROSITE" id="PS50969"/>
    </source>
</evidence>
<dbReference type="InterPro" id="IPR011948">
    <property type="entry name" value="Dullard_phosphatase"/>
</dbReference>
<evidence type="ECO:0000256" key="8">
    <source>
        <dbReference type="ARBA" id="ARBA00048336"/>
    </source>
</evidence>
<reference evidence="11 12" key="1">
    <citation type="submission" date="2024-10" db="EMBL/GenBank/DDBJ databases">
        <title>Updated reference genomes for cyclostephanoid diatoms.</title>
        <authorList>
            <person name="Roberts W.R."/>
            <person name="Alverson A.J."/>
        </authorList>
    </citation>
    <scope>NUCLEOTIDE SEQUENCE [LARGE SCALE GENOMIC DNA]</scope>
    <source>
        <strain evidence="11 12">AJA010-31</strain>
    </source>
</reference>
<evidence type="ECO:0000256" key="4">
    <source>
        <dbReference type="ARBA" id="ARBA00022801"/>
    </source>
</evidence>
<keyword evidence="3" id="KW-0479">Metal-binding</keyword>
<dbReference type="GO" id="GO:0046872">
    <property type="term" value="F:metal ion binding"/>
    <property type="evidence" value="ECO:0007669"/>
    <property type="project" value="UniProtKB-KW"/>
</dbReference>
<comment type="cofactor">
    <cofactor evidence="1">
        <name>Mg(2+)</name>
        <dbReference type="ChEBI" id="CHEBI:18420"/>
    </cofactor>
</comment>
<comment type="caution">
    <text evidence="11">The sequence shown here is derived from an EMBL/GenBank/DDBJ whole genome shotgun (WGS) entry which is preliminary data.</text>
</comment>
<comment type="catalytic activity">
    <reaction evidence="7">
        <text>O-phospho-L-seryl-[protein] + H2O = L-seryl-[protein] + phosphate</text>
        <dbReference type="Rhea" id="RHEA:20629"/>
        <dbReference type="Rhea" id="RHEA-COMP:9863"/>
        <dbReference type="Rhea" id="RHEA-COMP:11604"/>
        <dbReference type="ChEBI" id="CHEBI:15377"/>
        <dbReference type="ChEBI" id="CHEBI:29999"/>
        <dbReference type="ChEBI" id="CHEBI:43474"/>
        <dbReference type="ChEBI" id="CHEBI:83421"/>
        <dbReference type="EC" id="3.1.3.16"/>
    </reaction>
</comment>
<keyword evidence="5" id="KW-0460">Magnesium</keyword>
<dbReference type="Proteomes" id="UP001530400">
    <property type="component" value="Unassembled WGS sequence"/>
</dbReference>